<dbReference type="PANTHER" id="PTHR11547">
    <property type="entry name" value="ARGININE OR CREATINE KINASE"/>
    <property type="match status" value="1"/>
</dbReference>
<dbReference type="GO" id="GO:0005615">
    <property type="term" value="C:extracellular space"/>
    <property type="evidence" value="ECO:0007669"/>
    <property type="project" value="TreeGrafter"/>
</dbReference>
<feature type="binding site" evidence="6">
    <location>
        <position position="120"/>
    </location>
    <ligand>
        <name>ATP</name>
        <dbReference type="ChEBI" id="CHEBI:30616"/>
    </ligand>
</feature>
<comment type="caution">
    <text evidence="6">Lacks conserved residue(s) required for the propagation of feature annotation.</text>
</comment>
<dbReference type="PROSITE" id="PS51510">
    <property type="entry name" value="PHOSPHAGEN_KINASE_C"/>
    <property type="match status" value="1"/>
</dbReference>
<dbReference type="SUPFAM" id="SSF55931">
    <property type="entry name" value="Glutamine synthetase/guanido kinase"/>
    <property type="match status" value="1"/>
</dbReference>
<dbReference type="STRING" id="77166.U4U728"/>
<keyword evidence="4 6" id="KW-0418">Kinase</keyword>
<evidence type="ECO:0000256" key="5">
    <source>
        <dbReference type="ARBA" id="ARBA00022840"/>
    </source>
</evidence>
<dbReference type="GO" id="GO:0005524">
    <property type="term" value="F:ATP binding"/>
    <property type="evidence" value="ECO:0007669"/>
    <property type="project" value="UniProtKB-UniRule"/>
</dbReference>
<feature type="binding site" evidence="6">
    <location>
        <begin position="198"/>
        <end position="203"/>
    </location>
    <ligand>
        <name>ATP</name>
        <dbReference type="ChEBI" id="CHEBI:30616"/>
    </ligand>
</feature>
<feature type="domain" description="Phosphagen kinase C-terminal" evidence="7">
    <location>
        <begin position="1"/>
        <end position="245"/>
    </location>
</feature>
<evidence type="ECO:0000256" key="4">
    <source>
        <dbReference type="ARBA" id="ARBA00022777"/>
    </source>
</evidence>
<comment type="similarity">
    <text evidence="6">Belongs to the ATP:guanido phosphotransferase family.</text>
</comment>
<evidence type="ECO:0000313" key="9">
    <source>
        <dbReference type="Proteomes" id="UP000030742"/>
    </source>
</evidence>
<evidence type="ECO:0000313" key="8">
    <source>
        <dbReference type="EMBL" id="ERL88842.1"/>
    </source>
</evidence>
<gene>
    <name evidence="8" type="ORF">D910_06224</name>
</gene>
<dbReference type="PANTHER" id="PTHR11547:SF15">
    <property type="entry name" value="ARGININE KINASE"/>
    <property type="match status" value="1"/>
</dbReference>
<protein>
    <recommendedName>
        <fullName evidence="1">arginine kinase</fullName>
        <ecNumber evidence="1">2.7.3.3</ecNumber>
    </recommendedName>
</protein>
<evidence type="ECO:0000256" key="2">
    <source>
        <dbReference type="ARBA" id="ARBA00022679"/>
    </source>
</evidence>
<dbReference type="EC" id="2.7.3.3" evidence="1"/>
<dbReference type="GO" id="GO:0046314">
    <property type="term" value="P:phosphocreatine biosynthetic process"/>
    <property type="evidence" value="ECO:0007669"/>
    <property type="project" value="InterPro"/>
</dbReference>
<dbReference type="Gene3D" id="3.30.590.10">
    <property type="entry name" value="Glutamine synthetase/guanido kinase, catalytic domain"/>
    <property type="match status" value="1"/>
</dbReference>
<evidence type="ECO:0000259" key="7">
    <source>
        <dbReference type="PROSITE" id="PS51510"/>
    </source>
</evidence>
<dbReference type="AlphaFoldDB" id="U4U728"/>
<dbReference type="GO" id="GO:0004054">
    <property type="term" value="F:arginine kinase activity"/>
    <property type="evidence" value="ECO:0007669"/>
    <property type="project" value="UniProtKB-EC"/>
</dbReference>
<evidence type="ECO:0000256" key="3">
    <source>
        <dbReference type="ARBA" id="ARBA00022741"/>
    </source>
</evidence>
<evidence type="ECO:0000256" key="6">
    <source>
        <dbReference type="PROSITE-ProRule" id="PRU00843"/>
    </source>
</evidence>
<name>U4U728_DENPD</name>
<dbReference type="InterPro" id="IPR014746">
    <property type="entry name" value="Gln_synth/guanido_kin_cat_dom"/>
</dbReference>
<dbReference type="InterPro" id="IPR000749">
    <property type="entry name" value="ATP-guanido_PTrfase"/>
</dbReference>
<evidence type="ECO:0000256" key="1">
    <source>
        <dbReference type="ARBA" id="ARBA00012230"/>
    </source>
</evidence>
<keyword evidence="2 6" id="KW-0808">Transferase</keyword>
<keyword evidence="5 6" id="KW-0067">ATP-binding</keyword>
<keyword evidence="3 6" id="KW-0547">Nucleotide-binding</keyword>
<sequence length="272" mass="30795">MRNLKEFELPKSLSPSELETVERVITNVLLSKETARALYPNASEDEVQKNGSGVYFTMNEVLEQPSESRVILASNNLLIPLWNIAESDRVHGKHWPYGRGVFINNNYTLAVYVNVLDHIRVVTCASHSNIGNLGLIYSRLCRLMAILDRDLEFSFDERLGYLSCRPTMLGCGLRFTLTLKCPNLLKEPDNLLSLCSVRTLSYSRNSNCPDVFKVANRVSVGVTELQCFQDFSTAVANILQLEKDMSMTNSLHIAAMFLNIFKKRRSTYANNE</sequence>
<dbReference type="GO" id="GO:0004111">
    <property type="term" value="F:creatine kinase activity"/>
    <property type="evidence" value="ECO:0007669"/>
    <property type="project" value="InterPro"/>
</dbReference>
<dbReference type="EMBL" id="KB632100">
    <property type="protein sequence ID" value="ERL88842.1"/>
    <property type="molecule type" value="Genomic_DNA"/>
</dbReference>
<feature type="binding site" evidence="6">
    <location>
        <begin position="174"/>
        <end position="178"/>
    </location>
    <ligand>
        <name>ATP</name>
        <dbReference type="ChEBI" id="CHEBI:30616"/>
    </ligand>
</feature>
<dbReference type="InterPro" id="IPR022414">
    <property type="entry name" value="ATP-guanido_PTrfase_cat"/>
</dbReference>
<dbReference type="Pfam" id="PF00217">
    <property type="entry name" value="ATP-gua_Ptrans"/>
    <property type="match status" value="1"/>
</dbReference>
<proteinExistence type="inferred from homology"/>
<reference evidence="8 9" key="1">
    <citation type="journal article" date="2013" name="Genome Biol.">
        <title>Draft genome of the mountain pine beetle, Dendroctonus ponderosae Hopkins, a major forest pest.</title>
        <authorList>
            <person name="Keeling C.I."/>
            <person name="Yuen M.M."/>
            <person name="Liao N.Y."/>
            <person name="Docking T.R."/>
            <person name="Chan S.K."/>
            <person name="Taylor G.A."/>
            <person name="Palmquist D.L."/>
            <person name="Jackman S.D."/>
            <person name="Nguyen A."/>
            <person name="Li M."/>
            <person name="Henderson H."/>
            <person name="Janes J.K."/>
            <person name="Zhao Y."/>
            <person name="Pandoh P."/>
            <person name="Moore R."/>
            <person name="Sperling F.A."/>
            <person name="Huber D.P."/>
            <person name="Birol I."/>
            <person name="Jones S.J."/>
            <person name="Bohlmann J."/>
        </authorList>
    </citation>
    <scope>NUCLEOTIDE SEQUENCE</scope>
</reference>
<dbReference type="OrthoDB" id="430219at2759"/>
<accession>U4U728</accession>
<organism evidence="8 9">
    <name type="scientific">Dendroctonus ponderosae</name>
    <name type="common">Mountain pine beetle</name>
    <dbReference type="NCBI Taxonomy" id="77166"/>
    <lineage>
        <taxon>Eukaryota</taxon>
        <taxon>Metazoa</taxon>
        <taxon>Ecdysozoa</taxon>
        <taxon>Arthropoda</taxon>
        <taxon>Hexapoda</taxon>
        <taxon>Insecta</taxon>
        <taxon>Pterygota</taxon>
        <taxon>Neoptera</taxon>
        <taxon>Endopterygota</taxon>
        <taxon>Coleoptera</taxon>
        <taxon>Polyphaga</taxon>
        <taxon>Cucujiformia</taxon>
        <taxon>Curculionidae</taxon>
        <taxon>Scolytinae</taxon>
        <taxon>Dendroctonus</taxon>
    </lineage>
</organism>
<dbReference type="Proteomes" id="UP000030742">
    <property type="component" value="Unassembled WGS sequence"/>
</dbReference>